<keyword evidence="3" id="KW-1185">Reference proteome</keyword>
<evidence type="ECO:0000313" key="2">
    <source>
        <dbReference type="EMBL" id="KAJ8488500.1"/>
    </source>
</evidence>
<dbReference type="AlphaFoldDB" id="A0AAD7TXJ1"/>
<comment type="caution">
    <text evidence="2">The sequence shown here is derived from an EMBL/GenBank/DDBJ whole genome shotgun (WGS) entry which is preliminary data.</text>
</comment>
<evidence type="ECO:0008006" key="4">
    <source>
        <dbReference type="Google" id="ProtNLM"/>
    </source>
</evidence>
<dbReference type="EMBL" id="JAPEVG010000062">
    <property type="protein sequence ID" value="KAJ8488500.1"/>
    <property type="molecule type" value="Genomic_DNA"/>
</dbReference>
<protein>
    <recommendedName>
        <fullName evidence="4">Mating-type protein A-alpha/beta 1 N-terminal domain-containing protein</fullName>
    </recommendedName>
</protein>
<sequence length="412" mass="44799">MSSLRERLISAEDEFYNALIEGDDAVALFNMRWEVLLDDVNASFDAAALDTETITLAHTTALRIATLADTSIELFSSYDRFTTKLVDDLNTLMSELTFDDTPREPMSRVVAEKPLSSMPYTGTVPEPPLLRRRDDDAGVNPLYPVNPSPDVAAAAVPHYRSSRKRRLSESDSTESPRPLKLHVGPRLHAVSDSYPSRPRPHASVPTPAAHSLDSILPNRDETNDEAGCIDLSPLLAFSPDSPSSSTDVDLVSTCYSHSQPTPLLPSLDDLDKLLSSYFEHDLPAHSTRPHTIRGMSPELYSDSSSAGSISCPATPPSAPTPPTFPYYTFETLLAEAQRKGTGDSSGQDFAQAGDATSDSLFFGDVVSSSEYFAADSNPYYSLFEFPMLPTSPSMPSPTSICPAPEIELQVDI</sequence>
<gene>
    <name evidence="2" type="ORF">ONZ51_g3521</name>
</gene>
<reference evidence="2" key="1">
    <citation type="submission" date="2022-11" db="EMBL/GenBank/DDBJ databases">
        <title>Genome Sequence of Cubamyces cubensis.</title>
        <authorList>
            <person name="Buettner E."/>
        </authorList>
    </citation>
    <scope>NUCLEOTIDE SEQUENCE</scope>
    <source>
        <strain evidence="2">MPL-01</strain>
    </source>
</reference>
<organism evidence="2 3">
    <name type="scientific">Trametes cubensis</name>
    <dbReference type="NCBI Taxonomy" id="1111947"/>
    <lineage>
        <taxon>Eukaryota</taxon>
        <taxon>Fungi</taxon>
        <taxon>Dikarya</taxon>
        <taxon>Basidiomycota</taxon>
        <taxon>Agaricomycotina</taxon>
        <taxon>Agaricomycetes</taxon>
        <taxon>Polyporales</taxon>
        <taxon>Polyporaceae</taxon>
        <taxon>Trametes</taxon>
    </lineage>
</organism>
<accession>A0AAD7TXJ1</accession>
<evidence type="ECO:0000313" key="3">
    <source>
        <dbReference type="Proteomes" id="UP001215151"/>
    </source>
</evidence>
<feature type="region of interest" description="Disordered" evidence="1">
    <location>
        <begin position="110"/>
        <end position="225"/>
    </location>
</feature>
<dbReference type="Proteomes" id="UP001215151">
    <property type="component" value="Unassembled WGS sequence"/>
</dbReference>
<evidence type="ECO:0000256" key="1">
    <source>
        <dbReference type="SAM" id="MobiDB-lite"/>
    </source>
</evidence>
<proteinExistence type="predicted"/>
<name>A0AAD7TXJ1_9APHY</name>